<reference evidence="1 2" key="1">
    <citation type="submission" date="2024-01" db="EMBL/GenBank/DDBJ databases">
        <title>The genomes of 5 underutilized Papilionoideae crops provide insights into root nodulation and disease resistanc.</title>
        <authorList>
            <person name="Jiang F."/>
        </authorList>
    </citation>
    <scope>NUCLEOTIDE SEQUENCE [LARGE SCALE GENOMIC DNA]</scope>
    <source>
        <strain evidence="1">LVBAO_FW01</strain>
        <tissue evidence="1">Leaves</tissue>
    </source>
</reference>
<evidence type="ECO:0000313" key="2">
    <source>
        <dbReference type="Proteomes" id="UP001367508"/>
    </source>
</evidence>
<keyword evidence="2" id="KW-1185">Reference proteome</keyword>
<gene>
    <name evidence="1" type="ORF">VNO77_43502</name>
</gene>
<dbReference type="Proteomes" id="UP001367508">
    <property type="component" value="Unassembled WGS sequence"/>
</dbReference>
<proteinExistence type="predicted"/>
<organism evidence="1 2">
    <name type="scientific">Canavalia gladiata</name>
    <name type="common">Sword bean</name>
    <name type="synonym">Dolichos gladiatus</name>
    <dbReference type="NCBI Taxonomy" id="3824"/>
    <lineage>
        <taxon>Eukaryota</taxon>
        <taxon>Viridiplantae</taxon>
        <taxon>Streptophyta</taxon>
        <taxon>Embryophyta</taxon>
        <taxon>Tracheophyta</taxon>
        <taxon>Spermatophyta</taxon>
        <taxon>Magnoliopsida</taxon>
        <taxon>eudicotyledons</taxon>
        <taxon>Gunneridae</taxon>
        <taxon>Pentapetalae</taxon>
        <taxon>rosids</taxon>
        <taxon>fabids</taxon>
        <taxon>Fabales</taxon>
        <taxon>Fabaceae</taxon>
        <taxon>Papilionoideae</taxon>
        <taxon>50 kb inversion clade</taxon>
        <taxon>NPAAA clade</taxon>
        <taxon>indigoferoid/millettioid clade</taxon>
        <taxon>Phaseoleae</taxon>
        <taxon>Canavalia</taxon>
    </lineage>
</organism>
<evidence type="ECO:0000313" key="1">
    <source>
        <dbReference type="EMBL" id="KAK7305596.1"/>
    </source>
</evidence>
<accession>A0AAN9JWV5</accession>
<comment type="caution">
    <text evidence="1">The sequence shown here is derived from an EMBL/GenBank/DDBJ whole genome shotgun (WGS) entry which is preliminary data.</text>
</comment>
<dbReference type="AlphaFoldDB" id="A0AAN9JWV5"/>
<sequence length="164" mass="18885">MELTNKNHQMMIWSNNGKGSMMEEQAKEELKMLEAQYPNQHGFLKQELRSFIFQLQCKDQEPQMLPETNHCSTFLAFYDDTQESTSLEQRKIGDCGLEVALADRVVMEGKGDESSELESPKTVVMKHYSSGKNKRKDRVDLVLERAQTCLKKIRHLKTSLLSPS</sequence>
<dbReference type="EMBL" id="JAYMYQ010000011">
    <property type="protein sequence ID" value="KAK7305596.1"/>
    <property type="molecule type" value="Genomic_DNA"/>
</dbReference>
<protein>
    <submittedName>
        <fullName evidence="1">Uncharacterized protein</fullName>
    </submittedName>
</protein>
<name>A0AAN9JWV5_CANGL</name>